<dbReference type="SUPFAM" id="SSF46689">
    <property type="entry name" value="Homeodomain-like"/>
    <property type="match status" value="1"/>
</dbReference>
<reference evidence="6 7" key="1">
    <citation type="submission" date="2018-06" db="EMBL/GenBank/DDBJ databases">
        <title>Genomic Encyclopedia of Type Strains, Phase IV (KMG-IV): sequencing the most valuable type-strain genomes for metagenomic binning, comparative biology and taxonomic classification.</title>
        <authorList>
            <person name="Goeker M."/>
        </authorList>
    </citation>
    <scope>NUCLEOTIDE SEQUENCE [LARGE SCALE GENOMIC DNA]</scope>
    <source>
        <strain evidence="6 7">DSM 45521</strain>
    </source>
</reference>
<keyword evidence="7" id="KW-1185">Reference proteome</keyword>
<dbReference type="PANTHER" id="PTHR30055:SF238">
    <property type="entry name" value="MYCOFACTOCIN BIOSYNTHESIS TRANSCRIPTIONAL REGULATOR MFTR-RELATED"/>
    <property type="match status" value="1"/>
</dbReference>
<keyword evidence="2 4" id="KW-0238">DNA-binding</keyword>
<feature type="DNA-binding region" description="H-T-H motif" evidence="4">
    <location>
        <begin position="40"/>
        <end position="59"/>
    </location>
</feature>
<accession>A0A318RLT4</accession>
<name>A0A318RLT4_WILLI</name>
<comment type="caution">
    <text evidence="6">The sequence shown here is derived from an EMBL/GenBank/DDBJ whole genome shotgun (WGS) entry which is preliminary data.</text>
</comment>
<dbReference type="EMBL" id="QJSP01000005">
    <property type="protein sequence ID" value="PYE18009.1"/>
    <property type="molecule type" value="Genomic_DNA"/>
</dbReference>
<feature type="domain" description="HTH tetR-type" evidence="5">
    <location>
        <begin position="16"/>
        <end position="77"/>
    </location>
</feature>
<evidence type="ECO:0000313" key="6">
    <source>
        <dbReference type="EMBL" id="PYE18009.1"/>
    </source>
</evidence>
<dbReference type="GO" id="GO:0003700">
    <property type="term" value="F:DNA-binding transcription factor activity"/>
    <property type="evidence" value="ECO:0007669"/>
    <property type="project" value="TreeGrafter"/>
</dbReference>
<evidence type="ECO:0000313" key="7">
    <source>
        <dbReference type="Proteomes" id="UP000247591"/>
    </source>
</evidence>
<sequence length="213" mass="23399">MKAPPAKSSLRERKRAATWAAIHEAAAAAALEHDDLSGVTIEDIAEQADISPRTFFNYFPSKEDAILGLRPPSIDDDTASGFTIGTGDNLIEKVALLLFEVFDKTAGGSGSRELRMTLMHRHPELARIRLAHTEKLHHLARALIEARLTDTDRWRGRTHTVDIRASAQILVAAGQSVVRIAVDWMLAEPEGSHPLDELVHRAAQSFTTVLDEA</sequence>
<evidence type="ECO:0000256" key="1">
    <source>
        <dbReference type="ARBA" id="ARBA00023015"/>
    </source>
</evidence>
<dbReference type="RefSeq" id="WP_110469383.1">
    <property type="nucleotide sequence ID" value="NZ_QJSP01000005.1"/>
</dbReference>
<dbReference type="InterPro" id="IPR001647">
    <property type="entry name" value="HTH_TetR"/>
</dbReference>
<dbReference type="OrthoDB" id="4143918at2"/>
<dbReference type="AlphaFoldDB" id="A0A318RLT4"/>
<protein>
    <submittedName>
        <fullName evidence="6">TetR family transcriptional regulator</fullName>
    </submittedName>
</protein>
<dbReference type="PROSITE" id="PS50977">
    <property type="entry name" value="HTH_TETR_2"/>
    <property type="match status" value="1"/>
</dbReference>
<dbReference type="PANTHER" id="PTHR30055">
    <property type="entry name" value="HTH-TYPE TRANSCRIPTIONAL REGULATOR RUTR"/>
    <property type="match status" value="1"/>
</dbReference>
<evidence type="ECO:0000256" key="4">
    <source>
        <dbReference type="PROSITE-ProRule" id="PRU00335"/>
    </source>
</evidence>
<dbReference type="InterPro" id="IPR009057">
    <property type="entry name" value="Homeodomain-like_sf"/>
</dbReference>
<evidence type="ECO:0000256" key="2">
    <source>
        <dbReference type="ARBA" id="ARBA00023125"/>
    </source>
</evidence>
<dbReference type="Pfam" id="PF00440">
    <property type="entry name" value="TetR_N"/>
    <property type="match status" value="1"/>
</dbReference>
<dbReference type="Gene3D" id="1.10.357.10">
    <property type="entry name" value="Tetracycline Repressor, domain 2"/>
    <property type="match status" value="1"/>
</dbReference>
<keyword evidence="1" id="KW-0805">Transcription regulation</keyword>
<proteinExistence type="predicted"/>
<dbReference type="Proteomes" id="UP000247591">
    <property type="component" value="Unassembled WGS sequence"/>
</dbReference>
<keyword evidence="3" id="KW-0804">Transcription</keyword>
<evidence type="ECO:0000259" key="5">
    <source>
        <dbReference type="PROSITE" id="PS50977"/>
    </source>
</evidence>
<evidence type="ECO:0000256" key="3">
    <source>
        <dbReference type="ARBA" id="ARBA00023163"/>
    </source>
</evidence>
<dbReference type="InterPro" id="IPR050109">
    <property type="entry name" value="HTH-type_TetR-like_transc_reg"/>
</dbReference>
<dbReference type="GO" id="GO:0000976">
    <property type="term" value="F:transcription cis-regulatory region binding"/>
    <property type="evidence" value="ECO:0007669"/>
    <property type="project" value="TreeGrafter"/>
</dbReference>
<organism evidence="6 7">
    <name type="scientific">Williamsia limnetica</name>
    <dbReference type="NCBI Taxonomy" id="882452"/>
    <lineage>
        <taxon>Bacteria</taxon>
        <taxon>Bacillati</taxon>
        <taxon>Actinomycetota</taxon>
        <taxon>Actinomycetes</taxon>
        <taxon>Mycobacteriales</taxon>
        <taxon>Nocardiaceae</taxon>
        <taxon>Williamsia</taxon>
    </lineage>
</organism>
<gene>
    <name evidence="6" type="ORF">DFR67_105154</name>
</gene>